<feature type="region of interest" description="Disordered" evidence="1">
    <location>
        <begin position="26"/>
        <end position="60"/>
    </location>
</feature>
<comment type="caution">
    <text evidence="2">The sequence shown here is derived from an EMBL/GenBank/DDBJ whole genome shotgun (WGS) entry which is preliminary data.</text>
</comment>
<reference evidence="2" key="1">
    <citation type="submission" date="2021-03" db="EMBL/GenBank/DDBJ databases">
        <authorList>
            <person name="Tran Van P."/>
        </authorList>
    </citation>
    <scope>NUCLEOTIDE SEQUENCE</scope>
</reference>
<accession>A0ABN7NU40</accession>
<gene>
    <name evidence="2" type="ORF">TPAB3V08_LOCUS5125</name>
</gene>
<organism evidence="2 3">
    <name type="scientific">Timema podura</name>
    <name type="common">Walking stick</name>
    <dbReference type="NCBI Taxonomy" id="61482"/>
    <lineage>
        <taxon>Eukaryota</taxon>
        <taxon>Metazoa</taxon>
        <taxon>Ecdysozoa</taxon>
        <taxon>Arthropoda</taxon>
        <taxon>Hexapoda</taxon>
        <taxon>Insecta</taxon>
        <taxon>Pterygota</taxon>
        <taxon>Neoptera</taxon>
        <taxon>Polyneoptera</taxon>
        <taxon>Phasmatodea</taxon>
        <taxon>Timematodea</taxon>
        <taxon>Timematoidea</taxon>
        <taxon>Timematidae</taxon>
        <taxon>Timema</taxon>
    </lineage>
</organism>
<keyword evidence="3" id="KW-1185">Reference proteome</keyword>
<dbReference type="Proteomes" id="UP001153148">
    <property type="component" value="Unassembled WGS sequence"/>
</dbReference>
<dbReference type="EMBL" id="CAJPIN010006709">
    <property type="protein sequence ID" value="CAG2058151.1"/>
    <property type="molecule type" value="Genomic_DNA"/>
</dbReference>
<evidence type="ECO:0000313" key="3">
    <source>
        <dbReference type="Proteomes" id="UP001153148"/>
    </source>
</evidence>
<sequence>MLALSSLTVAAAQSVNFERDLNGVFPWKRQTGGGSPRPTAPPSPGLRPSPGPPQGSHTAPVTLKRFSSNAAILLTDIQQTFDITIRRQLYCFYNTASCYYSFGFHALLDCRRWGDRGSIPVGGTEAGEGGERRGRGLVVGASTGVLRACPSRSAITTHPVYPLTSLPPAAPTGTFEGHGPMETQEMNGSGHLVLCLQKPHCHFSLILDLTTTPRIFRSHNVTSQV</sequence>
<protein>
    <submittedName>
        <fullName evidence="2">Uncharacterized protein</fullName>
    </submittedName>
</protein>
<feature type="compositionally biased region" description="Pro residues" evidence="1">
    <location>
        <begin position="38"/>
        <end position="53"/>
    </location>
</feature>
<proteinExistence type="predicted"/>
<evidence type="ECO:0000256" key="1">
    <source>
        <dbReference type="SAM" id="MobiDB-lite"/>
    </source>
</evidence>
<evidence type="ECO:0000313" key="2">
    <source>
        <dbReference type="EMBL" id="CAG2058151.1"/>
    </source>
</evidence>
<name>A0ABN7NU40_TIMPD</name>
<feature type="non-terminal residue" evidence="2">
    <location>
        <position position="225"/>
    </location>
</feature>